<feature type="transmembrane region" description="Helical" evidence="10">
    <location>
        <begin position="36"/>
        <end position="54"/>
    </location>
</feature>
<dbReference type="GO" id="GO:0016705">
    <property type="term" value="F:oxidoreductase activity, acting on paired donors, with incorporation or reduction of molecular oxygen"/>
    <property type="evidence" value="ECO:0007669"/>
    <property type="project" value="InterPro"/>
</dbReference>
<keyword evidence="10" id="KW-0812">Transmembrane</keyword>
<dbReference type="PRINTS" id="PR00463">
    <property type="entry name" value="EP450I"/>
</dbReference>
<evidence type="ECO:0000256" key="8">
    <source>
        <dbReference type="PIRSR" id="PIRSR602401-1"/>
    </source>
</evidence>
<dbReference type="GO" id="GO:0004497">
    <property type="term" value="F:monooxygenase activity"/>
    <property type="evidence" value="ECO:0007669"/>
    <property type="project" value="UniProtKB-KW"/>
</dbReference>
<reference evidence="11 12" key="1">
    <citation type="journal article" date="2014" name="Genome Biol.">
        <title>Transcriptome and methylome profiling reveals relics of genome dominance in the mesopolyploid Brassica oleracea.</title>
        <authorList>
            <person name="Parkin I.A."/>
            <person name="Koh C."/>
            <person name="Tang H."/>
            <person name="Robinson S.J."/>
            <person name="Kagale S."/>
            <person name="Clarke W.E."/>
            <person name="Town C.D."/>
            <person name="Nixon J."/>
            <person name="Krishnakumar V."/>
            <person name="Bidwell S.L."/>
            <person name="Denoeud F."/>
            <person name="Belcram H."/>
            <person name="Links M.G."/>
            <person name="Just J."/>
            <person name="Clarke C."/>
            <person name="Bender T."/>
            <person name="Huebert T."/>
            <person name="Mason A.S."/>
            <person name="Pires J.C."/>
            <person name="Barker G."/>
            <person name="Moore J."/>
            <person name="Walley P.G."/>
            <person name="Manoli S."/>
            <person name="Batley J."/>
            <person name="Edwards D."/>
            <person name="Nelson M.N."/>
            <person name="Wang X."/>
            <person name="Paterson A.H."/>
            <person name="King G."/>
            <person name="Bancroft I."/>
            <person name="Chalhoub B."/>
            <person name="Sharpe A.G."/>
        </authorList>
    </citation>
    <scope>NUCLEOTIDE SEQUENCE</scope>
    <source>
        <strain evidence="11 12">cv. TO1000</strain>
    </source>
</reference>
<evidence type="ECO:0008006" key="13">
    <source>
        <dbReference type="Google" id="ProtNLM"/>
    </source>
</evidence>
<keyword evidence="10" id="KW-0472">Membrane</keyword>
<name>A0A0D3C1A2_BRAOL</name>
<dbReference type="Gene3D" id="1.10.630.10">
    <property type="entry name" value="Cytochrome P450"/>
    <property type="match status" value="1"/>
</dbReference>
<dbReference type="OMA" id="DVTCERI"/>
<dbReference type="FunFam" id="1.10.630.10:FF:000011">
    <property type="entry name" value="Cytochrome P450 83B1"/>
    <property type="match status" value="1"/>
</dbReference>
<keyword evidence="3 8" id="KW-0349">Heme</keyword>
<evidence type="ECO:0000256" key="9">
    <source>
        <dbReference type="RuleBase" id="RU000461"/>
    </source>
</evidence>
<dbReference type="CDD" id="cd11072">
    <property type="entry name" value="CYP71-like"/>
    <property type="match status" value="1"/>
</dbReference>
<keyword evidence="4 8" id="KW-0479">Metal-binding</keyword>
<evidence type="ECO:0000256" key="10">
    <source>
        <dbReference type="SAM" id="Phobius"/>
    </source>
</evidence>
<comment type="cofactor">
    <cofactor evidence="1 8">
        <name>heme</name>
        <dbReference type="ChEBI" id="CHEBI:30413"/>
    </cofactor>
</comment>
<dbReference type="InterPro" id="IPR017972">
    <property type="entry name" value="Cyt_P450_CS"/>
</dbReference>
<dbReference type="EnsemblPlants" id="Bo4g150920.1">
    <property type="protein sequence ID" value="Bo4g150920.1"/>
    <property type="gene ID" value="Bo4g150920"/>
</dbReference>
<dbReference type="Proteomes" id="UP000032141">
    <property type="component" value="Chromosome C4"/>
</dbReference>
<dbReference type="PANTHER" id="PTHR47955">
    <property type="entry name" value="CYTOCHROME P450 FAMILY 71 PROTEIN"/>
    <property type="match status" value="1"/>
</dbReference>
<evidence type="ECO:0000256" key="4">
    <source>
        <dbReference type="ARBA" id="ARBA00022723"/>
    </source>
</evidence>
<dbReference type="PANTHER" id="PTHR47955:SF19">
    <property type="entry name" value="CYTOCHROME P450 71A9-LIKE ISOFORM X1"/>
    <property type="match status" value="1"/>
</dbReference>
<dbReference type="GO" id="GO:0005506">
    <property type="term" value="F:iron ion binding"/>
    <property type="evidence" value="ECO:0007669"/>
    <property type="project" value="InterPro"/>
</dbReference>
<feature type="binding site" description="axial binding residue" evidence="8">
    <location>
        <position position="477"/>
    </location>
    <ligand>
        <name>heme</name>
        <dbReference type="ChEBI" id="CHEBI:30413"/>
    </ligand>
    <ligandPart>
        <name>Fe</name>
        <dbReference type="ChEBI" id="CHEBI:18248"/>
    </ligandPart>
</feature>
<evidence type="ECO:0000256" key="6">
    <source>
        <dbReference type="ARBA" id="ARBA00023004"/>
    </source>
</evidence>
<dbReference type="GO" id="GO:0020037">
    <property type="term" value="F:heme binding"/>
    <property type="evidence" value="ECO:0007669"/>
    <property type="project" value="InterPro"/>
</dbReference>
<keyword evidence="10" id="KW-1133">Transmembrane helix</keyword>
<keyword evidence="6 8" id="KW-0408">Iron</keyword>
<dbReference type="InterPro" id="IPR001128">
    <property type="entry name" value="Cyt_P450"/>
</dbReference>
<dbReference type="AlphaFoldDB" id="A0A0D3C1A2"/>
<dbReference type="InterPro" id="IPR002401">
    <property type="entry name" value="Cyt_P450_E_grp-I"/>
</dbReference>
<evidence type="ECO:0000313" key="12">
    <source>
        <dbReference type="Proteomes" id="UP000032141"/>
    </source>
</evidence>
<keyword evidence="5 9" id="KW-0560">Oxidoreductase</keyword>
<dbReference type="Pfam" id="PF00067">
    <property type="entry name" value="p450"/>
    <property type="match status" value="1"/>
</dbReference>
<dbReference type="STRING" id="109376.A0A0D3C1A2"/>
<evidence type="ECO:0000313" key="11">
    <source>
        <dbReference type="EnsemblPlants" id="Bo4g150920.1"/>
    </source>
</evidence>
<evidence type="ECO:0000256" key="5">
    <source>
        <dbReference type="ARBA" id="ARBA00023002"/>
    </source>
</evidence>
<evidence type="ECO:0000256" key="2">
    <source>
        <dbReference type="ARBA" id="ARBA00010617"/>
    </source>
</evidence>
<dbReference type="eggNOG" id="KOG0156">
    <property type="taxonomic scope" value="Eukaryota"/>
</dbReference>
<dbReference type="PRINTS" id="PR00385">
    <property type="entry name" value="P450"/>
</dbReference>
<dbReference type="SUPFAM" id="SSF48264">
    <property type="entry name" value="Cytochrome P450"/>
    <property type="match status" value="1"/>
</dbReference>
<keyword evidence="12" id="KW-1185">Reference proteome</keyword>
<evidence type="ECO:0000256" key="3">
    <source>
        <dbReference type="ARBA" id="ARBA00022617"/>
    </source>
</evidence>
<organism evidence="11 12">
    <name type="scientific">Brassica oleracea var. oleracea</name>
    <dbReference type="NCBI Taxonomy" id="109376"/>
    <lineage>
        <taxon>Eukaryota</taxon>
        <taxon>Viridiplantae</taxon>
        <taxon>Streptophyta</taxon>
        <taxon>Embryophyta</taxon>
        <taxon>Tracheophyta</taxon>
        <taxon>Spermatophyta</taxon>
        <taxon>Magnoliopsida</taxon>
        <taxon>eudicotyledons</taxon>
        <taxon>Gunneridae</taxon>
        <taxon>Pentapetalae</taxon>
        <taxon>rosids</taxon>
        <taxon>malvids</taxon>
        <taxon>Brassicales</taxon>
        <taxon>Brassicaceae</taxon>
        <taxon>Brassiceae</taxon>
        <taxon>Brassica</taxon>
    </lineage>
</organism>
<protein>
    <recommendedName>
        <fullName evidence="13">Cytochrome P450 71B2</fullName>
    </recommendedName>
</protein>
<reference evidence="11" key="2">
    <citation type="submission" date="2015-03" db="UniProtKB">
        <authorList>
            <consortium name="EnsemblPlants"/>
        </authorList>
    </citation>
    <scope>IDENTIFICATION</scope>
</reference>
<accession>A0A0D3C1A2</accession>
<sequence>METEAARFRKLPQGFDYDSGSEAGSGRPTKIPSNRILLCFFLVLVFTLVSSNFLKKITNSKFNLPPSPSSLPVIGNLHHLAGLPYRCFHNLSMKYGPVMLLRLGLVPVVVISSSEAAEAVLKTHDLECCSRPKTVGTGKFTYGFKDIALSEYGAYWREMRKLAVIELFSLKRVQSFRYIREEEVGLVVKKVSESALRQSPLDLSKTIFSLTASIICRVALGQNFNEDGFVIDQERIEELVTEAAEAIGTFNFSDFFPGALGRFLDWFFQRYKKMNKVFEELDAFYQHVIDDHLKLEGRKDPDIVSLLLDLIHKQGNEDSFKLNIDNIKAILMDLFLAGVDTSAVTMIWAMSELVRNPRAMKKAQETIRTTLGDKKEIITEDDLGKVDYLTLIIKETFRLHPALPFILPRETMSHVKIQGYDIPPKTQIQINVWTIGRDPERWTDPGDFIPERFIDSSVDFRGQHFELLPFGSGRRMCPAMPMGVATVELGLMNLLYFFDWALPDGMNFGDIDMEETGNISIVKKVPLQLVPLQRY</sequence>
<dbReference type="HOGENOM" id="CLU_001570_4_1_1"/>
<comment type="similarity">
    <text evidence="2 9">Belongs to the cytochrome P450 family.</text>
</comment>
<dbReference type="Gramene" id="Bo4g150920.1">
    <property type="protein sequence ID" value="Bo4g150920.1"/>
    <property type="gene ID" value="Bo4g150920"/>
</dbReference>
<dbReference type="PROSITE" id="PS00086">
    <property type="entry name" value="CYTOCHROME_P450"/>
    <property type="match status" value="1"/>
</dbReference>
<proteinExistence type="inferred from homology"/>
<evidence type="ECO:0000256" key="1">
    <source>
        <dbReference type="ARBA" id="ARBA00001971"/>
    </source>
</evidence>
<dbReference type="InterPro" id="IPR036396">
    <property type="entry name" value="Cyt_P450_sf"/>
</dbReference>
<keyword evidence="7 9" id="KW-0503">Monooxygenase</keyword>
<evidence type="ECO:0000256" key="7">
    <source>
        <dbReference type="ARBA" id="ARBA00023033"/>
    </source>
</evidence>